<feature type="transmembrane region" description="Helical" evidence="6">
    <location>
        <begin position="42"/>
        <end position="62"/>
    </location>
</feature>
<keyword evidence="3 6" id="KW-0812">Transmembrane</keyword>
<keyword evidence="4 6" id="KW-1133">Transmembrane helix</keyword>
<dbReference type="GO" id="GO:0000139">
    <property type="term" value="C:Golgi membrane"/>
    <property type="evidence" value="ECO:0000318"/>
    <property type="project" value="GO_Central"/>
</dbReference>
<dbReference type="GO" id="GO:0006888">
    <property type="term" value="P:endoplasmic reticulum to Golgi vesicle-mediated transport"/>
    <property type="evidence" value="ECO:0000318"/>
    <property type="project" value="GO_Central"/>
</dbReference>
<evidence type="ECO:0000256" key="5">
    <source>
        <dbReference type="ARBA" id="ARBA00023136"/>
    </source>
</evidence>
<name>A2DIG3_TRIV3</name>
<dbReference type="OrthoDB" id="28257at2759"/>
<dbReference type="GO" id="GO:0005789">
    <property type="term" value="C:endoplasmic reticulum membrane"/>
    <property type="evidence" value="ECO:0000318"/>
    <property type="project" value="GO_Central"/>
</dbReference>
<dbReference type="VEuPathDB" id="TrichDB:TVAG_178110"/>
<feature type="transmembrane region" description="Helical" evidence="6">
    <location>
        <begin position="100"/>
        <end position="123"/>
    </location>
</feature>
<evidence type="ECO:0000256" key="6">
    <source>
        <dbReference type="SAM" id="Phobius"/>
    </source>
</evidence>
<dbReference type="PANTHER" id="PTHR13144">
    <property type="entry name" value="TEX261 PROTEIN"/>
    <property type="match status" value="1"/>
</dbReference>
<organism evidence="7 8">
    <name type="scientific">Trichomonas vaginalis (strain ATCC PRA-98 / G3)</name>
    <dbReference type="NCBI Taxonomy" id="412133"/>
    <lineage>
        <taxon>Eukaryota</taxon>
        <taxon>Metamonada</taxon>
        <taxon>Parabasalia</taxon>
        <taxon>Trichomonadida</taxon>
        <taxon>Trichomonadidae</taxon>
        <taxon>Trichomonas</taxon>
    </lineage>
</organism>
<evidence type="ECO:0000256" key="1">
    <source>
        <dbReference type="ARBA" id="ARBA00004141"/>
    </source>
</evidence>
<dbReference type="GO" id="GO:0097020">
    <property type="term" value="F:COPII receptor activity"/>
    <property type="evidence" value="ECO:0000318"/>
    <property type="project" value="GO_Central"/>
</dbReference>
<evidence type="ECO:0000256" key="3">
    <source>
        <dbReference type="ARBA" id="ARBA00022692"/>
    </source>
</evidence>
<evidence type="ECO:0000256" key="2">
    <source>
        <dbReference type="ARBA" id="ARBA00008096"/>
    </source>
</evidence>
<dbReference type="EMBL" id="DS113204">
    <property type="protein sequence ID" value="EAY19767.1"/>
    <property type="molecule type" value="Genomic_DNA"/>
</dbReference>
<keyword evidence="5 6" id="KW-0472">Membrane</keyword>
<sequence>MIFGFFYWFSDLTEKHLKIVTNTVRVFNILITLLTLVNYYEFPIFNCVLLTVGSGFLTYLIFNGYPKIRIDRRDYILALVLTLVNHFIWMIYYFSNSYPATIVLTTFVVFIWFNPITIVSSIVKYDEHKRGSFLGFWKSLFLKMENDFHQDMARMQRKQRKSV</sequence>
<dbReference type="RefSeq" id="XP_001580753.1">
    <property type="nucleotide sequence ID" value="XM_001580703.1"/>
</dbReference>
<dbReference type="PANTHER" id="PTHR13144:SF0">
    <property type="entry name" value="PROTEIN TEX261"/>
    <property type="match status" value="1"/>
</dbReference>
<feature type="transmembrane region" description="Helical" evidence="6">
    <location>
        <begin position="74"/>
        <end position="94"/>
    </location>
</feature>
<comment type="similarity">
    <text evidence="2">Belongs to the SVP26 family.</text>
</comment>
<dbReference type="Pfam" id="PF04148">
    <property type="entry name" value="Erv26"/>
    <property type="match status" value="1"/>
</dbReference>
<proteinExistence type="inferred from homology"/>
<dbReference type="InParanoid" id="A2DIG3"/>
<dbReference type="GO" id="GO:0030134">
    <property type="term" value="C:COPII-coated ER to Golgi transport vesicle"/>
    <property type="evidence" value="ECO:0000318"/>
    <property type="project" value="GO_Central"/>
</dbReference>
<dbReference type="AlphaFoldDB" id="A2DIG3"/>
<dbReference type="VEuPathDB" id="TrichDB:TVAGG3_0601180"/>
<comment type="subcellular location">
    <subcellularLocation>
        <location evidence="1">Membrane</location>
        <topology evidence="1">Multi-pass membrane protein</topology>
    </subcellularLocation>
</comment>
<reference evidence="7" key="1">
    <citation type="submission" date="2006-10" db="EMBL/GenBank/DDBJ databases">
        <authorList>
            <person name="Amadeo P."/>
            <person name="Zhao Q."/>
            <person name="Wortman J."/>
            <person name="Fraser-Liggett C."/>
            <person name="Carlton J."/>
        </authorList>
    </citation>
    <scope>NUCLEOTIDE SEQUENCE</scope>
    <source>
        <strain evidence="7">G3</strain>
    </source>
</reference>
<gene>
    <name evidence="7" type="ORF">TVAG_178110</name>
</gene>
<evidence type="ECO:0000313" key="7">
    <source>
        <dbReference type="EMBL" id="EAY19767.1"/>
    </source>
</evidence>
<protein>
    <submittedName>
        <fullName evidence="7">Uncharacterized protein</fullName>
    </submittedName>
</protein>
<dbReference type="InterPro" id="IPR007277">
    <property type="entry name" value="Svp26/Tex261"/>
</dbReference>
<dbReference type="Proteomes" id="UP000001542">
    <property type="component" value="Unassembled WGS sequence"/>
</dbReference>
<evidence type="ECO:0000256" key="4">
    <source>
        <dbReference type="ARBA" id="ARBA00022989"/>
    </source>
</evidence>
<accession>A2DIG3</accession>
<evidence type="ECO:0000313" key="8">
    <source>
        <dbReference type="Proteomes" id="UP000001542"/>
    </source>
</evidence>
<reference evidence="7" key="2">
    <citation type="journal article" date="2007" name="Science">
        <title>Draft genome sequence of the sexually transmitted pathogen Trichomonas vaginalis.</title>
        <authorList>
            <person name="Carlton J.M."/>
            <person name="Hirt R.P."/>
            <person name="Silva J.C."/>
            <person name="Delcher A.L."/>
            <person name="Schatz M."/>
            <person name="Zhao Q."/>
            <person name="Wortman J.R."/>
            <person name="Bidwell S.L."/>
            <person name="Alsmark U.C.M."/>
            <person name="Besteiro S."/>
            <person name="Sicheritz-Ponten T."/>
            <person name="Noel C.J."/>
            <person name="Dacks J.B."/>
            <person name="Foster P.G."/>
            <person name="Simillion C."/>
            <person name="Van de Peer Y."/>
            <person name="Miranda-Saavedra D."/>
            <person name="Barton G.J."/>
            <person name="Westrop G.D."/>
            <person name="Mueller S."/>
            <person name="Dessi D."/>
            <person name="Fiori P.L."/>
            <person name="Ren Q."/>
            <person name="Paulsen I."/>
            <person name="Zhang H."/>
            <person name="Bastida-Corcuera F.D."/>
            <person name="Simoes-Barbosa A."/>
            <person name="Brown M.T."/>
            <person name="Hayes R.D."/>
            <person name="Mukherjee M."/>
            <person name="Okumura C.Y."/>
            <person name="Schneider R."/>
            <person name="Smith A.J."/>
            <person name="Vanacova S."/>
            <person name="Villalvazo M."/>
            <person name="Haas B.J."/>
            <person name="Pertea M."/>
            <person name="Feldblyum T.V."/>
            <person name="Utterback T.R."/>
            <person name="Shu C.L."/>
            <person name="Osoegawa K."/>
            <person name="de Jong P.J."/>
            <person name="Hrdy I."/>
            <person name="Horvathova L."/>
            <person name="Zubacova Z."/>
            <person name="Dolezal P."/>
            <person name="Malik S.B."/>
            <person name="Logsdon J.M. Jr."/>
            <person name="Henze K."/>
            <person name="Gupta A."/>
            <person name="Wang C.C."/>
            <person name="Dunne R.L."/>
            <person name="Upcroft J.A."/>
            <person name="Upcroft P."/>
            <person name="White O."/>
            <person name="Salzberg S.L."/>
            <person name="Tang P."/>
            <person name="Chiu C.-H."/>
            <person name="Lee Y.-S."/>
            <person name="Embley T.M."/>
            <person name="Coombs G.H."/>
            <person name="Mottram J.C."/>
            <person name="Tachezy J."/>
            <person name="Fraser-Liggett C.M."/>
            <person name="Johnson P.J."/>
        </authorList>
    </citation>
    <scope>NUCLEOTIDE SEQUENCE [LARGE SCALE GENOMIC DNA]</scope>
    <source>
        <strain evidence="7">G3</strain>
    </source>
</reference>
<dbReference type="KEGG" id="tva:5465297"/>
<keyword evidence="8" id="KW-1185">Reference proteome</keyword>